<feature type="region of interest" description="Disordered" evidence="1">
    <location>
        <begin position="511"/>
        <end position="567"/>
    </location>
</feature>
<feature type="compositionally biased region" description="Low complexity" evidence="1">
    <location>
        <begin position="101"/>
        <end position="113"/>
    </location>
</feature>
<reference evidence="3 4" key="1">
    <citation type="submission" date="2016-02" db="EMBL/GenBank/DDBJ databases">
        <title>Genome analysis of coral dinoflagellate symbionts highlights evolutionary adaptations to a symbiotic lifestyle.</title>
        <authorList>
            <person name="Aranda M."/>
            <person name="Li Y."/>
            <person name="Liew Y.J."/>
            <person name="Baumgarten S."/>
            <person name="Simakov O."/>
            <person name="Wilson M."/>
            <person name="Piel J."/>
            <person name="Ashoor H."/>
            <person name="Bougouffa S."/>
            <person name="Bajic V.B."/>
            <person name="Ryu T."/>
            <person name="Ravasi T."/>
            <person name="Bayer T."/>
            <person name="Micklem G."/>
            <person name="Kim H."/>
            <person name="Bhak J."/>
            <person name="Lajeunesse T.C."/>
            <person name="Voolstra C.R."/>
        </authorList>
    </citation>
    <scope>NUCLEOTIDE SEQUENCE [LARGE SCALE GENOMIC DNA]</scope>
    <source>
        <strain evidence="3 4">CCMP2467</strain>
    </source>
</reference>
<feature type="domain" description="EF-hand" evidence="2">
    <location>
        <begin position="568"/>
        <end position="603"/>
    </location>
</feature>
<dbReference type="PROSITE" id="PS00018">
    <property type="entry name" value="EF_HAND_1"/>
    <property type="match status" value="1"/>
</dbReference>
<accession>A0A1Q9EHP5</accession>
<dbReference type="AlphaFoldDB" id="A0A1Q9EHP5"/>
<organism evidence="3 4">
    <name type="scientific">Symbiodinium microadriaticum</name>
    <name type="common">Dinoflagellate</name>
    <name type="synonym">Zooxanthella microadriatica</name>
    <dbReference type="NCBI Taxonomy" id="2951"/>
    <lineage>
        <taxon>Eukaryota</taxon>
        <taxon>Sar</taxon>
        <taxon>Alveolata</taxon>
        <taxon>Dinophyceae</taxon>
        <taxon>Suessiales</taxon>
        <taxon>Symbiodiniaceae</taxon>
        <taxon>Symbiodinium</taxon>
    </lineage>
</organism>
<comment type="caution">
    <text evidence="3">The sequence shown here is derived from an EMBL/GenBank/DDBJ whole genome shotgun (WGS) entry which is preliminary data.</text>
</comment>
<sequence length="815" mass="88613">MSLRSLPGGQSGSALSASSPLWVETDVPAPPVCPAHGPALDFRESSRGWVCCRGFSQKSFPALAGAFRPLRPPPLPLPSSTHRLDRAQSDRPPEHAGSRTAGRAKAPAANALNAKRDKPTPAQAVGEDLDASLVRAGPGRQDDRQIRSTHCEQAAELPSAVAESIGKLSKKMSDPNPNAPPFIPGEAVATLSRGPPDRVPPGLLGQLRTKAMGSVESAADAVSSCTQIPSLSKEEIRPPWALAQADKFDYEDCPFCDLRRHHCVWLRSEIKRLKSEVAAVQTTIPPRLYPELRQQLEAEPLPPSGYTGGVDDISASSCPRCPEHRQEVLDLQAEANKWDAECKARIEFRRGRARKIEDMLIEKRQIEARLFSTGTGTAMDDGHFFAITRVNLADEDVMTTAAAPPLPGVSFGLGQLGPSMGPVPNRGLAPQPVGGRQPCGCQAIGAGAIGAGPIGAGTIGGAIAPPMAPLSDARWCLQTQYRRKSDLRLRQHPSPSLRVMCVTGQPVTETPALQSELRQETALRPRPAHKPTPNRSRNDSKPLQSSAAGVDAWEESGPSTSDDKDSKARKELLHGVFRACDLNGDDWLSEGEFRNIAANFYGFKGDSEKWAEEFKKLCEELSAFTPVPSSGIEDIEAIRNLAGVTLQSGSHATAGSLEILRWGKFDAETRTLTATGFGGFKQPWYTGSWTEPAGDPIWCFLMWLARVGNATYEFRFSEDFQRADIIPRGNLGVFCCCCCPCIPPWFAIPACLTRNFMVQADSSIKGDHWERFQGNCNQTPTFYYDIYAVYDPEGKETRWSQLAREQAPAQVMMTI</sequence>
<evidence type="ECO:0000313" key="3">
    <source>
        <dbReference type="EMBL" id="OLQ06939.1"/>
    </source>
</evidence>
<protein>
    <recommendedName>
        <fullName evidence="2">EF-hand domain-containing protein</fullName>
    </recommendedName>
</protein>
<feature type="compositionally biased region" description="Basic and acidic residues" evidence="1">
    <location>
        <begin position="82"/>
        <end position="97"/>
    </location>
</feature>
<dbReference type="OrthoDB" id="415505at2759"/>
<dbReference type="GO" id="GO:0005509">
    <property type="term" value="F:calcium ion binding"/>
    <property type="evidence" value="ECO:0007669"/>
    <property type="project" value="InterPro"/>
</dbReference>
<dbReference type="Proteomes" id="UP000186817">
    <property type="component" value="Unassembled WGS sequence"/>
</dbReference>
<keyword evidence="4" id="KW-1185">Reference proteome</keyword>
<gene>
    <name evidence="3" type="ORF">AK812_SmicGene9742</name>
</gene>
<name>A0A1Q9EHP5_SYMMI</name>
<dbReference type="EMBL" id="LSRX01000149">
    <property type="protein sequence ID" value="OLQ06939.1"/>
    <property type="molecule type" value="Genomic_DNA"/>
</dbReference>
<dbReference type="InterPro" id="IPR002048">
    <property type="entry name" value="EF_hand_dom"/>
</dbReference>
<dbReference type="PROSITE" id="PS50222">
    <property type="entry name" value="EF_HAND_2"/>
    <property type="match status" value="1"/>
</dbReference>
<evidence type="ECO:0000256" key="1">
    <source>
        <dbReference type="SAM" id="MobiDB-lite"/>
    </source>
</evidence>
<feature type="region of interest" description="Disordered" evidence="1">
    <location>
        <begin position="67"/>
        <end position="125"/>
    </location>
</feature>
<evidence type="ECO:0000259" key="2">
    <source>
        <dbReference type="PROSITE" id="PS50222"/>
    </source>
</evidence>
<dbReference type="InterPro" id="IPR018247">
    <property type="entry name" value="EF_Hand_1_Ca_BS"/>
</dbReference>
<proteinExistence type="predicted"/>
<evidence type="ECO:0000313" key="4">
    <source>
        <dbReference type="Proteomes" id="UP000186817"/>
    </source>
</evidence>